<gene>
    <name evidence="2" type="ORF">V1264_019668</name>
</gene>
<evidence type="ECO:0000313" key="2">
    <source>
        <dbReference type="EMBL" id="KAK7105045.1"/>
    </source>
</evidence>
<sequence length="466" mass="53075">MSRGVQVRETIELLCKIFKDNGMSGVEAEALRKAKFDKSDVCFPLWRLLFEMISFCQHGLMNSSIFTSFAHMKTEDQVMYVKKEMQKRGYLSRVFATLPTDMSTGSRELMLALAWLLNKEDIISKFMENRASPMDDDVVSLYESVESEEGWSQPALGDKQQSPAQRVQQMLVLNTKLKMSLRLLHSSQHEYATLTHRIHNSTYGVSLSPNMNHLTTMQVQMLRHPQHMKRVLSLLEQDSTRLEHLMQWDEKETLFWEWMESVLELKLQHVREGGDSAGADSDSVNTNTCATRTVFLEVPPTIGSDIAESRRNLMNMILHYESAIERLEDLWATKRSTVSEWELDKLLGDINTEISQLQSCLGQAPKENTVPPPGRPRLTLVKNKGGSRAPVKVSNAVAATSHGRDSAEESTVSVHDEIGRLQQEADMLEKELKDMRRDCLHKLNRIVSASPNTVCIMPPQLRKLCR</sequence>
<dbReference type="InterPro" id="IPR027996">
    <property type="entry name" value="TEDC1_dom"/>
</dbReference>
<comment type="caution">
    <text evidence="2">The sequence shown here is derived from an EMBL/GenBank/DDBJ whole genome shotgun (WGS) entry which is preliminary data.</text>
</comment>
<dbReference type="EMBL" id="JBAMIC010000008">
    <property type="protein sequence ID" value="KAK7105045.1"/>
    <property type="molecule type" value="Genomic_DNA"/>
</dbReference>
<dbReference type="PANTHER" id="PTHR35076">
    <property type="entry name" value="TUBULIN EPSILON AND DELTA COMPLEX PROTEIN 1"/>
    <property type="match status" value="1"/>
</dbReference>
<dbReference type="InterPro" id="IPR043535">
    <property type="entry name" value="TEDC1"/>
</dbReference>
<dbReference type="PANTHER" id="PTHR35076:SF1">
    <property type="entry name" value="TUBULIN EPSILON AND DELTA COMPLEX PROTEIN 1"/>
    <property type="match status" value="1"/>
</dbReference>
<protein>
    <recommendedName>
        <fullName evidence="1">Tubulin epsilon and delta complex protein 1 domain-containing protein</fullName>
    </recommendedName>
</protein>
<dbReference type="Pfam" id="PF14970">
    <property type="entry name" value="TEDC1"/>
    <property type="match status" value="1"/>
</dbReference>
<proteinExistence type="predicted"/>
<feature type="domain" description="Tubulin epsilon and delta complex protein 1" evidence="1">
    <location>
        <begin position="89"/>
        <end position="264"/>
    </location>
</feature>
<keyword evidence="3" id="KW-1185">Reference proteome</keyword>
<accession>A0AAN9BFW8</accession>
<dbReference type="AlphaFoldDB" id="A0AAN9BFW8"/>
<reference evidence="2 3" key="1">
    <citation type="submission" date="2024-02" db="EMBL/GenBank/DDBJ databases">
        <title>Chromosome-scale genome assembly of the rough periwinkle Littorina saxatilis.</title>
        <authorList>
            <person name="De Jode A."/>
            <person name="Faria R."/>
            <person name="Formenti G."/>
            <person name="Sims Y."/>
            <person name="Smith T.P."/>
            <person name="Tracey A."/>
            <person name="Wood J.M.D."/>
            <person name="Zagrodzka Z.B."/>
            <person name="Johannesson K."/>
            <person name="Butlin R.K."/>
            <person name="Leder E.H."/>
        </authorList>
    </citation>
    <scope>NUCLEOTIDE SEQUENCE [LARGE SCALE GENOMIC DNA]</scope>
    <source>
        <strain evidence="2">Snail1</strain>
        <tissue evidence="2">Muscle</tissue>
    </source>
</reference>
<organism evidence="2 3">
    <name type="scientific">Littorina saxatilis</name>
    <dbReference type="NCBI Taxonomy" id="31220"/>
    <lineage>
        <taxon>Eukaryota</taxon>
        <taxon>Metazoa</taxon>
        <taxon>Spiralia</taxon>
        <taxon>Lophotrochozoa</taxon>
        <taxon>Mollusca</taxon>
        <taxon>Gastropoda</taxon>
        <taxon>Caenogastropoda</taxon>
        <taxon>Littorinimorpha</taxon>
        <taxon>Littorinoidea</taxon>
        <taxon>Littorinidae</taxon>
        <taxon>Littorina</taxon>
    </lineage>
</organism>
<evidence type="ECO:0000313" key="3">
    <source>
        <dbReference type="Proteomes" id="UP001374579"/>
    </source>
</evidence>
<evidence type="ECO:0000259" key="1">
    <source>
        <dbReference type="Pfam" id="PF14970"/>
    </source>
</evidence>
<dbReference type="Proteomes" id="UP001374579">
    <property type="component" value="Unassembled WGS sequence"/>
</dbReference>
<name>A0AAN9BFW8_9CAEN</name>